<feature type="domain" description="PX" evidence="2">
    <location>
        <begin position="156"/>
        <end position="306"/>
    </location>
</feature>
<dbReference type="eggNOG" id="ENOG502S1RQ">
    <property type="taxonomic scope" value="Eukaryota"/>
</dbReference>
<dbReference type="PROSITE" id="PS50195">
    <property type="entry name" value="PX"/>
    <property type="match status" value="1"/>
</dbReference>
<accession>K3XAP1</accession>
<feature type="compositionally biased region" description="Acidic residues" evidence="1">
    <location>
        <begin position="103"/>
        <end position="117"/>
    </location>
</feature>
<dbReference type="OMA" id="FQWELPA"/>
<reference evidence="4" key="2">
    <citation type="submission" date="2010-04" db="EMBL/GenBank/DDBJ databases">
        <authorList>
            <person name="Buell R."/>
            <person name="Hamilton J."/>
            <person name="Hostetler J."/>
        </authorList>
    </citation>
    <scope>NUCLEOTIDE SEQUENCE [LARGE SCALE GENOMIC DNA]</scope>
    <source>
        <strain evidence="4">DAOM:BR144</strain>
    </source>
</reference>
<dbReference type="HOGENOM" id="CLU_1067395_0_0_1"/>
<name>K3XAP1_GLOUD</name>
<dbReference type="GO" id="GO:0035091">
    <property type="term" value="F:phosphatidylinositol binding"/>
    <property type="evidence" value="ECO:0007669"/>
    <property type="project" value="InterPro"/>
</dbReference>
<evidence type="ECO:0000313" key="4">
    <source>
        <dbReference type="Proteomes" id="UP000019132"/>
    </source>
</evidence>
<evidence type="ECO:0000259" key="2">
    <source>
        <dbReference type="PROSITE" id="PS50195"/>
    </source>
</evidence>
<dbReference type="EnsemblProtists" id="PYU1_T014290">
    <property type="protein sequence ID" value="PYU1_T014290"/>
    <property type="gene ID" value="PYU1_G014260"/>
</dbReference>
<keyword evidence="4" id="KW-1185">Reference proteome</keyword>
<evidence type="ECO:0000313" key="3">
    <source>
        <dbReference type="EnsemblProtists" id="PYU1_T014290"/>
    </source>
</evidence>
<dbReference type="InterPro" id="IPR036871">
    <property type="entry name" value="PX_dom_sf"/>
</dbReference>
<dbReference type="SUPFAM" id="SSF64268">
    <property type="entry name" value="PX domain"/>
    <property type="match status" value="1"/>
</dbReference>
<feature type="region of interest" description="Disordered" evidence="1">
    <location>
        <begin position="219"/>
        <end position="247"/>
    </location>
</feature>
<feature type="region of interest" description="Disordered" evidence="1">
    <location>
        <begin position="1"/>
        <end position="35"/>
    </location>
</feature>
<feature type="compositionally biased region" description="Basic residues" evidence="1">
    <location>
        <begin position="12"/>
        <end position="27"/>
    </location>
</feature>
<feature type="region of interest" description="Disordered" evidence="1">
    <location>
        <begin position="64"/>
        <end position="117"/>
    </location>
</feature>
<protein>
    <recommendedName>
        <fullName evidence="2">PX domain-containing protein</fullName>
    </recommendedName>
</protein>
<evidence type="ECO:0000256" key="1">
    <source>
        <dbReference type="SAM" id="MobiDB-lite"/>
    </source>
</evidence>
<reference evidence="3" key="3">
    <citation type="submission" date="2015-02" db="UniProtKB">
        <authorList>
            <consortium name="EnsemblProtists"/>
        </authorList>
    </citation>
    <scope>IDENTIFICATION</scope>
    <source>
        <strain evidence="3">DAOM BR144</strain>
    </source>
</reference>
<dbReference type="VEuPathDB" id="FungiDB:PYU1_G014260"/>
<sequence>MASDKRTVLSTKKARDRRQRAARRASKKNASATPECDPIDAIATATPVAAMGHGIPTTMTVHLKLSDSSSGEEECDSSSESNSSARRTLASSGEEAYARAAGEEDDYEDDDDDDDDELVFVCRPTMPDFCTQYVPTSQELAAFHVNNNSNLPNGYVDYNKFTAKIPAFRETRDGFITYTITLSTCLEPRKHFQFERRFSEFVTFAAALNAELLAAAEHTERHQLEQDEEQQQQDTREQDTATTHTSSAFQWELPPKTWFKVTHVTALEERRNKLAQCLETLLSQESGAMCRRPLVRDFLMLDIFGAQVAEEKLQST</sequence>
<reference evidence="4" key="1">
    <citation type="journal article" date="2010" name="Genome Biol.">
        <title>Genome sequence of the necrotrophic plant pathogen Pythium ultimum reveals original pathogenicity mechanisms and effector repertoire.</title>
        <authorList>
            <person name="Levesque C.A."/>
            <person name="Brouwer H."/>
            <person name="Cano L."/>
            <person name="Hamilton J.P."/>
            <person name="Holt C."/>
            <person name="Huitema E."/>
            <person name="Raffaele S."/>
            <person name="Robideau G.P."/>
            <person name="Thines M."/>
            <person name="Win J."/>
            <person name="Zerillo M.M."/>
            <person name="Beakes G.W."/>
            <person name="Boore J.L."/>
            <person name="Busam D."/>
            <person name="Dumas B."/>
            <person name="Ferriera S."/>
            <person name="Fuerstenberg S.I."/>
            <person name="Gachon C.M."/>
            <person name="Gaulin E."/>
            <person name="Govers F."/>
            <person name="Grenville-Briggs L."/>
            <person name="Horner N."/>
            <person name="Hostetler J."/>
            <person name="Jiang R.H."/>
            <person name="Johnson J."/>
            <person name="Krajaejun T."/>
            <person name="Lin H."/>
            <person name="Meijer H.J."/>
            <person name="Moore B."/>
            <person name="Morris P."/>
            <person name="Phuntmart V."/>
            <person name="Puiu D."/>
            <person name="Shetty J."/>
            <person name="Stajich J.E."/>
            <person name="Tripathy S."/>
            <person name="Wawra S."/>
            <person name="van West P."/>
            <person name="Whitty B.R."/>
            <person name="Coutinho P.M."/>
            <person name="Henrissat B."/>
            <person name="Martin F."/>
            <person name="Thomas P.D."/>
            <person name="Tyler B.M."/>
            <person name="De Vries R.P."/>
            <person name="Kamoun S."/>
            <person name="Yandell M."/>
            <person name="Tisserat N."/>
            <person name="Buell C.R."/>
        </authorList>
    </citation>
    <scope>NUCLEOTIDE SEQUENCE</scope>
    <source>
        <strain evidence="4">DAOM:BR144</strain>
    </source>
</reference>
<proteinExistence type="predicted"/>
<organism evidence="3 4">
    <name type="scientific">Globisporangium ultimum (strain ATCC 200006 / CBS 805.95 / DAOM BR144)</name>
    <name type="common">Pythium ultimum</name>
    <dbReference type="NCBI Taxonomy" id="431595"/>
    <lineage>
        <taxon>Eukaryota</taxon>
        <taxon>Sar</taxon>
        <taxon>Stramenopiles</taxon>
        <taxon>Oomycota</taxon>
        <taxon>Peronosporomycetes</taxon>
        <taxon>Pythiales</taxon>
        <taxon>Pythiaceae</taxon>
        <taxon>Globisporangium</taxon>
    </lineage>
</organism>
<dbReference type="EMBL" id="GL376566">
    <property type="status" value="NOT_ANNOTATED_CDS"/>
    <property type="molecule type" value="Genomic_DNA"/>
</dbReference>
<dbReference type="InParanoid" id="K3XAP1"/>
<dbReference type="Proteomes" id="UP000019132">
    <property type="component" value="Unassembled WGS sequence"/>
</dbReference>
<dbReference type="Gene3D" id="3.30.1520.10">
    <property type="entry name" value="Phox-like domain"/>
    <property type="match status" value="1"/>
</dbReference>
<dbReference type="AlphaFoldDB" id="K3XAP1"/>
<dbReference type="InterPro" id="IPR001683">
    <property type="entry name" value="PX_dom"/>
</dbReference>